<reference evidence="1" key="1">
    <citation type="journal article" date="2014" name="Int. J. Syst. Evol. Microbiol.">
        <title>Complete genome sequence of Corynebacterium casei LMG S-19264T (=DSM 44701T), isolated from a smear-ripened cheese.</title>
        <authorList>
            <consortium name="US DOE Joint Genome Institute (JGI-PGF)"/>
            <person name="Walter F."/>
            <person name="Albersmeier A."/>
            <person name="Kalinowski J."/>
            <person name="Ruckert C."/>
        </authorList>
    </citation>
    <scope>NUCLEOTIDE SEQUENCE</scope>
    <source>
        <strain evidence="1">KCTC 22169</strain>
    </source>
</reference>
<evidence type="ECO:0000313" key="2">
    <source>
        <dbReference type="Proteomes" id="UP000626148"/>
    </source>
</evidence>
<gene>
    <name evidence="1" type="ORF">GCM10007392_43580</name>
</gene>
<proteinExistence type="predicted"/>
<dbReference type="Proteomes" id="UP000626148">
    <property type="component" value="Unassembled WGS sequence"/>
</dbReference>
<keyword evidence="2" id="KW-1185">Reference proteome</keyword>
<organism evidence="1 2">
    <name type="scientific">Saccharospirillum salsuginis</name>
    <dbReference type="NCBI Taxonomy" id="418750"/>
    <lineage>
        <taxon>Bacteria</taxon>
        <taxon>Pseudomonadati</taxon>
        <taxon>Pseudomonadota</taxon>
        <taxon>Gammaproteobacteria</taxon>
        <taxon>Oceanospirillales</taxon>
        <taxon>Saccharospirillaceae</taxon>
        <taxon>Saccharospirillum</taxon>
    </lineage>
</organism>
<comment type="caution">
    <text evidence="1">The sequence shown here is derived from an EMBL/GenBank/DDBJ whole genome shotgun (WGS) entry which is preliminary data.</text>
</comment>
<name>A0A918NJ39_9GAMM</name>
<reference evidence="1" key="2">
    <citation type="submission" date="2020-09" db="EMBL/GenBank/DDBJ databases">
        <authorList>
            <person name="Sun Q."/>
            <person name="Kim S."/>
        </authorList>
    </citation>
    <scope>NUCLEOTIDE SEQUENCE</scope>
    <source>
        <strain evidence="1">KCTC 22169</strain>
    </source>
</reference>
<dbReference type="RefSeq" id="WP_189612766.1">
    <property type="nucleotide sequence ID" value="NZ_BMXR01000014.1"/>
</dbReference>
<dbReference type="AlphaFoldDB" id="A0A918NJ39"/>
<sequence>MTDITSLIEPDFTVAGQLVGTRNETTIRLTRYQNKGTPDIRMGGEHISLVTDESGHLKGLAKLLVRSACEPGDLPSEEEAHRIATEFFNTHAPDLLEAIEVKWIKPHTEEITHNSKKHHLHGMKVKCKNQWNGQYFWAVVGPDKKVMVFERDVIWDFLKAGRQTEKWLHDHWLIKKNYTY</sequence>
<protein>
    <submittedName>
        <fullName evidence="1">Uncharacterized protein</fullName>
    </submittedName>
</protein>
<evidence type="ECO:0000313" key="1">
    <source>
        <dbReference type="EMBL" id="GGX71367.1"/>
    </source>
</evidence>
<accession>A0A918NJ39</accession>
<dbReference type="EMBL" id="BMXR01000014">
    <property type="protein sequence ID" value="GGX71367.1"/>
    <property type="molecule type" value="Genomic_DNA"/>
</dbReference>